<name>X0J0B1_FUSO5</name>
<dbReference type="GeneID" id="42042110"/>
<dbReference type="EMBL" id="KK036379">
    <property type="protein sequence ID" value="EXL89781.1"/>
    <property type="molecule type" value="Genomic_DNA"/>
</dbReference>
<feature type="non-terminal residue" evidence="1">
    <location>
        <position position="96"/>
    </location>
</feature>
<dbReference type="Proteomes" id="UP000030685">
    <property type="component" value="Unassembled WGS sequence"/>
</dbReference>
<dbReference type="RefSeq" id="XP_031051871.1">
    <property type="nucleotide sequence ID" value="XM_031218415.1"/>
</dbReference>
<dbReference type="VEuPathDB" id="FungiDB:FOIG_16935"/>
<sequence length="96" mass="11421">MKVNEYRKRKDGALDLERRRNLFRRELSDDQIKQMDGVNLMTLNDTIQPTQNILERRNDLCKLTRIQRFLHAIEHIEELVAMFLSADASGFVAFIW</sequence>
<evidence type="ECO:0000313" key="1">
    <source>
        <dbReference type="EMBL" id="EXL89781.1"/>
    </source>
</evidence>
<reference evidence="1" key="2">
    <citation type="submission" date="2014-03" db="EMBL/GenBank/DDBJ databases">
        <title>The Genome Annotation of Fusarium oxysporum II5.</title>
        <authorList>
            <consortium name="The Broad Institute Genomics Platform"/>
            <person name="Ma L.-J."/>
            <person name="Corby-Kistler H."/>
            <person name="Broz K."/>
            <person name="Gale L.R."/>
            <person name="Jonkers W."/>
            <person name="O'Donnell K."/>
            <person name="Ploetz R."/>
            <person name="Steinberg C."/>
            <person name="Schwartz D.C."/>
            <person name="VanEtten H."/>
            <person name="Zhou S."/>
            <person name="Young S.K."/>
            <person name="Zeng Q."/>
            <person name="Gargeya S."/>
            <person name="Fitzgerald M."/>
            <person name="Abouelleil A."/>
            <person name="Alvarado L."/>
            <person name="Chapman S.B."/>
            <person name="Gainer-Dewar J."/>
            <person name="Goldberg J."/>
            <person name="Griggs A."/>
            <person name="Gujja S."/>
            <person name="Hansen M."/>
            <person name="Howarth C."/>
            <person name="Imamovic A."/>
            <person name="Ireland A."/>
            <person name="Larimer J."/>
            <person name="McCowan C."/>
            <person name="Murphy C."/>
            <person name="Pearson M."/>
            <person name="Poon T.W."/>
            <person name="Priest M."/>
            <person name="Roberts A."/>
            <person name="Saif S."/>
            <person name="Shea T."/>
            <person name="Sykes S."/>
            <person name="Wortman J."/>
            <person name="Nusbaum C."/>
            <person name="Birren B."/>
        </authorList>
    </citation>
    <scope>NUCLEOTIDE SEQUENCE</scope>
    <source>
        <strain evidence="1">54006</strain>
    </source>
</reference>
<proteinExistence type="predicted"/>
<dbReference type="AlphaFoldDB" id="X0J0B1"/>
<dbReference type="HOGENOM" id="CLU_2365231_0_0_1"/>
<accession>X0J0B1</accession>
<organism evidence="1">
    <name type="scientific">Fusarium odoratissimum (strain NRRL 54006)</name>
    <dbReference type="NCBI Taxonomy" id="1089451"/>
    <lineage>
        <taxon>Eukaryota</taxon>
        <taxon>Fungi</taxon>
        <taxon>Dikarya</taxon>
        <taxon>Ascomycota</taxon>
        <taxon>Pezizomycotina</taxon>
        <taxon>Sordariomycetes</taxon>
        <taxon>Hypocreomycetidae</taxon>
        <taxon>Hypocreales</taxon>
        <taxon>Nectriaceae</taxon>
        <taxon>Fusarium</taxon>
        <taxon>Fusarium oxysporum species complex</taxon>
        <taxon>Fusarium oxysporum f. sp. cubense (strain race 4)</taxon>
    </lineage>
</organism>
<reference evidence="1" key="1">
    <citation type="submission" date="2011-11" db="EMBL/GenBank/DDBJ databases">
        <title>The Genome Sequence of Fusarium oxysporum II5.</title>
        <authorList>
            <consortium name="The Broad Institute Genome Sequencing Platform"/>
            <person name="Ma L.-J."/>
            <person name="Gale L.R."/>
            <person name="Schwartz D.C."/>
            <person name="Zhou S."/>
            <person name="Corby-Kistler H."/>
            <person name="Young S.K."/>
            <person name="Zeng Q."/>
            <person name="Gargeya S."/>
            <person name="Fitzgerald M."/>
            <person name="Haas B."/>
            <person name="Abouelleil A."/>
            <person name="Alvarado L."/>
            <person name="Arachchi H.M."/>
            <person name="Berlin A."/>
            <person name="Brown A."/>
            <person name="Chapman S.B."/>
            <person name="Chen Z."/>
            <person name="Dunbar C."/>
            <person name="Freedman E."/>
            <person name="Gearin G."/>
            <person name="Goldberg J."/>
            <person name="Griggs A."/>
            <person name="Gujja S."/>
            <person name="Heiman D."/>
            <person name="Howarth C."/>
            <person name="Larson L."/>
            <person name="Lui A."/>
            <person name="MacDonald P.J.P."/>
            <person name="Montmayeur A."/>
            <person name="Murphy C."/>
            <person name="Neiman D."/>
            <person name="Pearson M."/>
            <person name="Priest M."/>
            <person name="Roberts A."/>
            <person name="Saif S."/>
            <person name="Shea T."/>
            <person name="Shenoy N."/>
            <person name="Sisk P."/>
            <person name="Stolte C."/>
            <person name="Sykes S."/>
            <person name="Wortman J."/>
            <person name="Nusbaum C."/>
            <person name="Birren B."/>
        </authorList>
    </citation>
    <scope>NUCLEOTIDE SEQUENCE [LARGE SCALE GENOMIC DNA]</scope>
    <source>
        <strain evidence="1">54006</strain>
    </source>
</reference>
<protein>
    <submittedName>
        <fullName evidence="1">Uncharacterized protein</fullName>
    </submittedName>
</protein>
<gene>
    <name evidence="1" type="ORF">FOIG_16935</name>
</gene>